<comment type="subcellular location">
    <subcellularLocation>
        <location evidence="1 7">Cytoplasm</location>
    </subcellularLocation>
</comment>
<keyword evidence="7" id="KW-0234">DNA repair</keyword>
<evidence type="ECO:0000313" key="10">
    <source>
        <dbReference type="Proteomes" id="UP000317178"/>
    </source>
</evidence>
<dbReference type="OrthoDB" id="9790916at2"/>
<feature type="binding site" evidence="7">
    <location>
        <position position="142"/>
    </location>
    <ligand>
        <name>Mg(2+)</name>
        <dbReference type="ChEBI" id="CHEBI:18420"/>
    </ligand>
</feature>
<proteinExistence type="inferred from homology"/>
<keyword evidence="4 7" id="KW-0255">Endonuclease</keyword>
<evidence type="ECO:0000256" key="7">
    <source>
        <dbReference type="HAMAP-Rule" id="MF_00801"/>
    </source>
</evidence>
<keyword evidence="7" id="KW-0460">Magnesium</keyword>
<comment type="similarity">
    <text evidence="7">Belongs to the endonuclease V family.</text>
</comment>
<organism evidence="9 10">
    <name type="scientific">Polystyrenella longa</name>
    <dbReference type="NCBI Taxonomy" id="2528007"/>
    <lineage>
        <taxon>Bacteria</taxon>
        <taxon>Pseudomonadati</taxon>
        <taxon>Planctomycetota</taxon>
        <taxon>Planctomycetia</taxon>
        <taxon>Planctomycetales</taxon>
        <taxon>Planctomycetaceae</taxon>
        <taxon>Polystyrenella</taxon>
    </lineage>
</organism>
<comment type="catalytic activity">
    <reaction evidence="7">
        <text>Endonucleolytic cleavage at apurinic or apyrimidinic sites to products with a 5'-phosphate.</text>
        <dbReference type="EC" id="3.1.21.7"/>
    </reaction>
</comment>
<dbReference type="KEGG" id="plon:Pla110_00550"/>
<dbReference type="GO" id="GO:0016891">
    <property type="term" value="F:RNA endonuclease activity producing 5'-phosphomonoesters, hydrolytic mechanism"/>
    <property type="evidence" value="ECO:0007669"/>
    <property type="project" value="TreeGrafter"/>
</dbReference>
<feature type="binding site" evidence="7">
    <location>
        <position position="212"/>
    </location>
    <ligand>
        <name>Mg(2+)</name>
        <dbReference type="ChEBI" id="CHEBI:18420"/>
    </ligand>
</feature>
<reference evidence="9 10" key="1">
    <citation type="submission" date="2019-02" db="EMBL/GenBank/DDBJ databases">
        <title>Deep-cultivation of Planctomycetes and their phenomic and genomic characterization uncovers novel biology.</title>
        <authorList>
            <person name="Wiegand S."/>
            <person name="Jogler M."/>
            <person name="Boedeker C."/>
            <person name="Pinto D."/>
            <person name="Vollmers J."/>
            <person name="Rivas-Marin E."/>
            <person name="Kohn T."/>
            <person name="Peeters S.H."/>
            <person name="Heuer A."/>
            <person name="Rast P."/>
            <person name="Oberbeckmann S."/>
            <person name="Bunk B."/>
            <person name="Jeske O."/>
            <person name="Meyerdierks A."/>
            <person name="Storesund J.E."/>
            <person name="Kallscheuer N."/>
            <person name="Luecker S."/>
            <person name="Lage O.M."/>
            <person name="Pohl T."/>
            <person name="Merkel B.J."/>
            <person name="Hornburger P."/>
            <person name="Mueller R.-W."/>
            <person name="Bruemmer F."/>
            <person name="Labrenz M."/>
            <person name="Spormann A.M."/>
            <person name="Op den Camp H."/>
            <person name="Overmann J."/>
            <person name="Amann R."/>
            <person name="Jetten M.S.M."/>
            <person name="Mascher T."/>
            <person name="Medema M.H."/>
            <person name="Devos D.P."/>
            <person name="Kaster A.-K."/>
            <person name="Ovreas L."/>
            <person name="Rohde M."/>
            <person name="Galperin M.Y."/>
            <person name="Jogler C."/>
        </authorList>
    </citation>
    <scope>NUCLEOTIDE SEQUENCE [LARGE SCALE GENOMIC DNA]</scope>
    <source>
        <strain evidence="9 10">Pla110</strain>
    </source>
</reference>
<dbReference type="Pfam" id="PF01035">
    <property type="entry name" value="DNA_binding_1"/>
    <property type="match status" value="1"/>
</dbReference>
<dbReference type="InterPro" id="IPR036217">
    <property type="entry name" value="MethylDNA_cys_MeTrfase_DNAb"/>
</dbReference>
<dbReference type="InterPro" id="IPR014048">
    <property type="entry name" value="MethylDNA_cys_MeTrfase_DNA-bd"/>
</dbReference>
<dbReference type="EC" id="3.1.21.7" evidence="7"/>
<evidence type="ECO:0000256" key="4">
    <source>
        <dbReference type="ARBA" id="ARBA00022759"/>
    </source>
</evidence>
<evidence type="ECO:0000256" key="2">
    <source>
        <dbReference type="ARBA" id="ARBA00022490"/>
    </source>
</evidence>
<evidence type="ECO:0000256" key="6">
    <source>
        <dbReference type="ARBA" id="ARBA00022801"/>
    </source>
</evidence>
<name>A0A518CGQ3_9PLAN</name>
<keyword evidence="7" id="KW-0479">Metal-binding</keyword>
<evidence type="ECO:0000256" key="5">
    <source>
        <dbReference type="ARBA" id="ARBA00022763"/>
    </source>
</evidence>
<sequence length="319" mass="35816">MVELPDLAVWIRHLLRQIPMGKVMTYGQVARLMGNITAARYIGEYARRHDHTNECPCHRLVRQTGELGLYVSGETREKETRLRAEGVIFKGDHVDLKQSGWQPDGDLFNSPLTELHEYQESICRAVKTSPLTGPIKLIAGVDLAYPKKGIGQAACVILNARTLKVEHELIQRSSISFPYISGYLAFRELPLLLSIWEELVRQNIEPDLIFVDGNGQLHPRKAGIASCLGVEINKPTIGIGKSLLCGSVPKGDETERPVLFQNETIGMAITSRRSQKPYYVSVGHRLTLAEAVDWTHRAGKQKKHRLPEPIFLADRLSRQ</sequence>
<dbReference type="GO" id="GO:0043737">
    <property type="term" value="F:deoxyribonuclease V activity"/>
    <property type="evidence" value="ECO:0007669"/>
    <property type="project" value="UniProtKB-UniRule"/>
</dbReference>
<dbReference type="NCBIfam" id="TIGR00589">
    <property type="entry name" value="ogt"/>
    <property type="match status" value="1"/>
</dbReference>
<feature type="site" description="Interaction with target DNA" evidence="7">
    <location>
        <position position="179"/>
    </location>
</feature>
<dbReference type="Gene3D" id="1.10.10.10">
    <property type="entry name" value="Winged helix-like DNA-binding domain superfamily/Winged helix DNA-binding domain"/>
    <property type="match status" value="1"/>
</dbReference>
<dbReference type="SUPFAM" id="SSF46767">
    <property type="entry name" value="Methylated DNA-protein cysteine methyltransferase, C-terminal domain"/>
    <property type="match status" value="1"/>
</dbReference>
<dbReference type="Proteomes" id="UP000317178">
    <property type="component" value="Chromosome"/>
</dbReference>
<dbReference type="AlphaFoldDB" id="A0A518CGQ3"/>
<dbReference type="Pfam" id="PF04493">
    <property type="entry name" value="Endonuclease_5"/>
    <property type="match status" value="1"/>
</dbReference>
<dbReference type="GO" id="GO:0000287">
    <property type="term" value="F:magnesium ion binding"/>
    <property type="evidence" value="ECO:0007669"/>
    <property type="project" value="UniProtKB-UniRule"/>
</dbReference>
<dbReference type="PANTHER" id="PTHR28511">
    <property type="entry name" value="ENDONUCLEASE V"/>
    <property type="match status" value="1"/>
</dbReference>
<dbReference type="GO" id="GO:0005737">
    <property type="term" value="C:cytoplasm"/>
    <property type="evidence" value="ECO:0007669"/>
    <property type="project" value="UniProtKB-SubCell"/>
</dbReference>
<accession>A0A518CGQ3</accession>
<dbReference type="GO" id="GO:0003727">
    <property type="term" value="F:single-stranded RNA binding"/>
    <property type="evidence" value="ECO:0007669"/>
    <property type="project" value="TreeGrafter"/>
</dbReference>
<dbReference type="InterPro" id="IPR036388">
    <property type="entry name" value="WH-like_DNA-bd_sf"/>
</dbReference>
<dbReference type="GO" id="GO:0006281">
    <property type="term" value="P:DNA repair"/>
    <property type="evidence" value="ECO:0007669"/>
    <property type="project" value="UniProtKB-UniRule"/>
</dbReference>
<dbReference type="InterPro" id="IPR007581">
    <property type="entry name" value="Endonuclease-V"/>
</dbReference>
<feature type="domain" description="Methylated-DNA-[protein]-cysteine S-methyltransferase DNA binding" evidence="8">
    <location>
        <begin position="13"/>
        <end position="87"/>
    </location>
</feature>
<keyword evidence="10" id="KW-1185">Reference proteome</keyword>
<keyword evidence="6 7" id="KW-0378">Hydrolase</keyword>
<comment type="cofactor">
    <cofactor evidence="7">
        <name>Mg(2+)</name>
        <dbReference type="ChEBI" id="CHEBI:18420"/>
    </cofactor>
</comment>
<dbReference type="RefSeq" id="WP_144992030.1">
    <property type="nucleotide sequence ID" value="NZ_CP036281.1"/>
</dbReference>
<dbReference type="Gene3D" id="3.30.2170.10">
    <property type="entry name" value="archaeoglobus fulgidus dsm 4304 superfamily"/>
    <property type="match status" value="1"/>
</dbReference>
<dbReference type="CDD" id="cd06559">
    <property type="entry name" value="Endonuclease_V"/>
    <property type="match status" value="1"/>
</dbReference>
<keyword evidence="2 7" id="KW-0963">Cytoplasm</keyword>
<evidence type="ECO:0000256" key="3">
    <source>
        <dbReference type="ARBA" id="ARBA00022722"/>
    </source>
</evidence>
<dbReference type="EMBL" id="CP036281">
    <property type="protein sequence ID" value="QDU78354.1"/>
    <property type="molecule type" value="Genomic_DNA"/>
</dbReference>
<dbReference type="PANTHER" id="PTHR28511:SF1">
    <property type="entry name" value="ENDONUCLEASE V"/>
    <property type="match status" value="1"/>
</dbReference>
<dbReference type="CDD" id="cd06445">
    <property type="entry name" value="ATase"/>
    <property type="match status" value="1"/>
</dbReference>
<keyword evidence="3 7" id="KW-0540">Nuclease</keyword>
<dbReference type="HAMAP" id="MF_00801">
    <property type="entry name" value="Endonuclease_5"/>
    <property type="match status" value="1"/>
</dbReference>
<keyword evidence="5 7" id="KW-0227">DNA damage</keyword>
<gene>
    <name evidence="7 9" type="primary">nfi</name>
    <name evidence="9" type="ORF">Pla110_00550</name>
</gene>
<comment type="function">
    <text evidence="7">DNA repair enzyme involved in the repair of deaminated bases. Selectively cleaves double-stranded DNA at the second phosphodiester bond 3' to a deoxyinosine leaving behind the intact lesion on the nicked DNA.</text>
</comment>
<evidence type="ECO:0000256" key="1">
    <source>
        <dbReference type="ARBA" id="ARBA00004496"/>
    </source>
</evidence>
<evidence type="ECO:0000259" key="8">
    <source>
        <dbReference type="Pfam" id="PF01035"/>
    </source>
</evidence>
<protein>
    <recommendedName>
        <fullName evidence="7">Endonuclease V</fullName>
        <ecNumber evidence="7">3.1.21.7</ecNumber>
    </recommendedName>
    <alternativeName>
        <fullName evidence="7">Deoxyinosine 3'endonuclease</fullName>
    </alternativeName>
    <alternativeName>
        <fullName evidence="7">Deoxyribonuclease V</fullName>
        <shortName evidence="7">DNase V</shortName>
    </alternativeName>
</protein>
<evidence type="ECO:0000313" key="9">
    <source>
        <dbReference type="EMBL" id="QDU78354.1"/>
    </source>
</evidence>